<evidence type="ECO:0008006" key="9">
    <source>
        <dbReference type="Google" id="ProtNLM"/>
    </source>
</evidence>
<dbReference type="GO" id="GO:1990414">
    <property type="term" value="P:replication-born double-strand break repair via sister chromatid exchange"/>
    <property type="evidence" value="ECO:0007669"/>
    <property type="project" value="TreeGrafter"/>
</dbReference>
<dbReference type="PANTHER" id="PTHR12585:SF72">
    <property type="entry name" value="MEIOTIC RECOMBINATION PROTEIN REC8"/>
    <property type="match status" value="1"/>
</dbReference>
<evidence type="ECO:0000313" key="7">
    <source>
        <dbReference type="EMBL" id="PPQ80816.1"/>
    </source>
</evidence>
<dbReference type="InterPro" id="IPR036390">
    <property type="entry name" value="WH_DNA-bd_sf"/>
</dbReference>
<feature type="region of interest" description="Disordered" evidence="4">
    <location>
        <begin position="360"/>
        <end position="395"/>
    </location>
</feature>
<feature type="compositionally biased region" description="Polar residues" evidence="4">
    <location>
        <begin position="333"/>
        <end position="347"/>
    </location>
</feature>
<dbReference type="InterPro" id="IPR006909">
    <property type="entry name" value="Rad21/Rec8_C_eu"/>
</dbReference>
<proteinExistence type="inferred from homology"/>
<dbReference type="PANTHER" id="PTHR12585">
    <property type="entry name" value="SCC1 / RAD21 FAMILY MEMBER"/>
    <property type="match status" value="1"/>
</dbReference>
<evidence type="ECO:0000256" key="3">
    <source>
        <dbReference type="ARBA" id="ARBA00023242"/>
    </source>
</evidence>
<dbReference type="AlphaFoldDB" id="A0A409WQP8"/>
<keyword evidence="8" id="KW-1185">Reference proteome</keyword>
<sequence length="821" mass="91117">MFFTPELLAKRDSGFGLLWLAATLGSRSTFKKLPKRSVLTADITQLCDLISEPGEPLALRLSSNLMFGVVRSNQLSAFALYLVEVLLAVKQEILMTDVINCVTTLKKVVQDLRSTGDGQLQMANPTVRPAVLTMIPDSREAYALDYDAFVADWDEYLNMEAEAARGNDSVLQDDDPDFDPTQSKKKTRPKGSQKAAPPIEAVRKEAHTLEEHHEHVLSASFDMPFSNNAGQGPSSSQADGAFDNFFPFSDGLDVGQGLGDDLARELGWAISPIKSVRSNRIAATVEKEQPDLQFDNEGDLNMGMDFDFDMGDTAMFLDEPALPIIEDRHGTPAPQQSSKRAKVRNSSDWLTLPPLAKRYVRPLAKSTSRTSTDAAEENTLPSSRMGSVFSKRQTSPATSFSRLLLSQDDEQPLRDITEQEASRQNQRDLTKKAKRTRLLLDARTELTDDDHYLTNKKIARTKYLESQQRLRREMLSKKFEKDSSKFIEKLIWSVPKGIQEQGLRNFWQENFQVQVEARSGVLRIHQEAHEPPVKRRKMAIPPVIEEEPRGEPHNDELVQQEVDWGMDWGIGHLLLRCSVTLHPKFVQLGNDVDMAVAVDDVGGNRHSSEEPGQARRISRSASILGASNLAFDLGPRGSGHGSQRSSLFPWDNAGPSSSSGNVLFAQPEVERVDVRLRSSSISRRDSPLAGGPSRRGSITGSNVLISPGMGGRASQIFGDDFAFEVEETVAPEETQQDTQKSEVNLVTLERNSFNFLEYAKMQYQTLSQPDGRLEFETVAPKSTSTTHVAAAAFYHCLVLATKNLVSLQQPDPYGAIIIDIV</sequence>
<evidence type="ECO:0000256" key="1">
    <source>
        <dbReference type="ARBA" id="ARBA00004123"/>
    </source>
</evidence>
<dbReference type="InterPro" id="IPR023093">
    <property type="entry name" value="ScpA-like_C"/>
</dbReference>
<dbReference type="GO" id="GO:0005634">
    <property type="term" value="C:nucleus"/>
    <property type="evidence" value="ECO:0007669"/>
    <property type="project" value="UniProtKB-SubCell"/>
</dbReference>
<dbReference type="STRING" id="93625.A0A409WQP8"/>
<dbReference type="GO" id="GO:0007062">
    <property type="term" value="P:sister chromatid cohesion"/>
    <property type="evidence" value="ECO:0007669"/>
    <property type="project" value="InterPro"/>
</dbReference>
<protein>
    <recommendedName>
        <fullName evidence="9">Rad21/Rec8-like protein N-terminal domain-containing protein</fullName>
    </recommendedName>
</protein>
<feature type="region of interest" description="Disordered" evidence="4">
    <location>
        <begin position="326"/>
        <end position="347"/>
    </location>
</feature>
<dbReference type="EMBL" id="NHYD01003307">
    <property type="protein sequence ID" value="PPQ80816.1"/>
    <property type="molecule type" value="Genomic_DNA"/>
</dbReference>
<dbReference type="SUPFAM" id="SSF46785">
    <property type="entry name" value="Winged helix' DNA-binding domain"/>
    <property type="match status" value="1"/>
</dbReference>
<name>A0A409WQP8_PSICY</name>
<comment type="similarity">
    <text evidence="2">Belongs to the rad21 family.</text>
</comment>
<evidence type="ECO:0000259" key="5">
    <source>
        <dbReference type="Pfam" id="PF04824"/>
    </source>
</evidence>
<comment type="subcellular location">
    <subcellularLocation>
        <location evidence="1">Nucleus</location>
    </subcellularLocation>
</comment>
<dbReference type="InterPro" id="IPR006910">
    <property type="entry name" value="Rad21_Rec8_N"/>
</dbReference>
<comment type="caution">
    <text evidence="7">The sequence shown here is derived from an EMBL/GenBank/DDBJ whole genome shotgun (WGS) entry which is preliminary data.</text>
</comment>
<dbReference type="GO" id="GO:0003682">
    <property type="term" value="F:chromatin binding"/>
    <property type="evidence" value="ECO:0007669"/>
    <property type="project" value="TreeGrafter"/>
</dbReference>
<feature type="domain" description="Rad21/Rec8-like protein N-terminal" evidence="6">
    <location>
        <begin position="1"/>
        <end position="71"/>
    </location>
</feature>
<feature type="domain" description="Rad21/Rec8-like protein C-terminal eukaryotic" evidence="5">
    <location>
        <begin position="787"/>
        <end position="819"/>
    </location>
</feature>
<evidence type="ECO:0000259" key="6">
    <source>
        <dbReference type="Pfam" id="PF04825"/>
    </source>
</evidence>
<dbReference type="Gene3D" id="1.10.10.580">
    <property type="entry name" value="Structural maintenance of chromosome 1. Chain E"/>
    <property type="match status" value="1"/>
</dbReference>
<evidence type="ECO:0000256" key="2">
    <source>
        <dbReference type="ARBA" id="ARBA00009870"/>
    </source>
</evidence>
<feature type="region of interest" description="Disordered" evidence="4">
    <location>
        <begin position="165"/>
        <end position="198"/>
    </location>
</feature>
<dbReference type="InterPro" id="IPR039781">
    <property type="entry name" value="Rad21/Rec8-like"/>
</dbReference>
<accession>A0A409WQP8</accession>
<evidence type="ECO:0000256" key="4">
    <source>
        <dbReference type="SAM" id="MobiDB-lite"/>
    </source>
</evidence>
<dbReference type="InParanoid" id="A0A409WQP8"/>
<reference evidence="7 8" key="1">
    <citation type="journal article" date="2018" name="Evol. Lett.">
        <title>Horizontal gene cluster transfer increased hallucinogenic mushroom diversity.</title>
        <authorList>
            <person name="Reynolds H.T."/>
            <person name="Vijayakumar V."/>
            <person name="Gluck-Thaler E."/>
            <person name="Korotkin H.B."/>
            <person name="Matheny P.B."/>
            <person name="Slot J.C."/>
        </authorList>
    </citation>
    <scope>NUCLEOTIDE SEQUENCE [LARGE SCALE GENOMIC DNA]</scope>
    <source>
        <strain evidence="7 8">2631</strain>
    </source>
</reference>
<gene>
    <name evidence="7" type="ORF">CVT25_001941</name>
</gene>
<dbReference type="Proteomes" id="UP000283269">
    <property type="component" value="Unassembled WGS sequence"/>
</dbReference>
<organism evidence="7 8">
    <name type="scientific">Psilocybe cyanescens</name>
    <dbReference type="NCBI Taxonomy" id="93625"/>
    <lineage>
        <taxon>Eukaryota</taxon>
        <taxon>Fungi</taxon>
        <taxon>Dikarya</taxon>
        <taxon>Basidiomycota</taxon>
        <taxon>Agaricomycotina</taxon>
        <taxon>Agaricomycetes</taxon>
        <taxon>Agaricomycetidae</taxon>
        <taxon>Agaricales</taxon>
        <taxon>Agaricineae</taxon>
        <taxon>Strophariaceae</taxon>
        <taxon>Psilocybe</taxon>
    </lineage>
</organism>
<evidence type="ECO:0000313" key="8">
    <source>
        <dbReference type="Proteomes" id="UP000283269"/>
    </source>
</evidence>
<keyword evidence="3" id="KW-0539">Nucleus</keyword>
<dbReference type="Pfam" id="PF04825">
    <property type="entry name" value="Rad21_Rec8_N"/>
    <property type="match status" value="1"/>
</dbReference>
<dbReference type="OrthoDB" id="10071381at2759"/>
<dbReference type="Pfam" id="PF04824">
    <property type="entry name" value="Rad21_Rec8"/>
    <property type="match status" value="1"/>
</dbReference>
<dbReference type="GO" id="GO:0008278">
    <property type="term" value="C:cohesin complex"/>
    <property type="evidence" value="ECO:0007669"/>
    <property type="project" value="InterPro"/>
</dbReference>
<feature type="compositionally biased region" description="Polar residues" evidence="4">
    <location>
        <begin position="365"/>
        <end position="395"/>
    </location>
</feature>
<feature type="region of interest" description="Disordered" evidence="4">
    <location>
        <begin position="681"/>
        <end position="703"/>
    </location>
</feature>